<dbReference type="Proteomes" id="UP000499080">
    <property type="component" value="Unassembled WGS sequence"/>
</dbReference>
<comment type="caution">
    <text evidence="1">The sequence shown here is derived from an EMBL/GenBank/DDBJ whole genome shotgun (WGS) entry which is preliminary data.</text>
</comment>
<keyword evidence="2" id="KW-1185">Reference proteome</keyword>
<sequence>MIRDDVPRLPYQQIKMVRILYNQYVPFCPVLRKVTPGAYIIRCQMYLRDDAGCSLVFLGESVVTMDGFMYAASFIRACLHIFLSLTVNKSEKETLTHRSL</sequence>
<protein>
    <submittedName>
        <fullName evidence="1">Uncharacterized protein</fullName>
    </submittedName>
</protein>
<organism evidence="1 2">
    <name type="scientific">Araneus ventricosus</name>
    <name type="common">Orbweaver spider</name>
    <name type="synonym">Epeira ventricosa</name>
    <dbReference type="NCBI Taxonomy" id="182803"/>
    <lineage>
        <taxon>Eukaryota</taxon>
        <taxon>Metazoa</taxon>
        <taxon>Ecdysozoa</taxon>
        <taxon>Arthropoda</taxon>
        <taxon>Chelicerata</taxon>
        <taxon>Arachnida</taxon>
        <taxon>Araneae</taxon>
        <taxon>Araneomorphae</taxon>
        <taxon>Entelegynae</taxon>
        <taxon>Araneoidea</taxon>
        <taxon>Araneidae</taxon>
        <taxon>Araneus</taxon>
    </lineage>
</organism>
<proteinExistence type="predicted"/>
<gene>
    <name evidence="1" type="ORF">AVEN_123462_1</name>
</gene>
<dbReference type="AlphaFoldDB" id="A0A4Y2MCX2"/>
<evidence type="ECO:0000313" key="2">
    <source>
        <dbReference type="Proteomes" id="UP000499080"/>
    </source>
</evidence>
<evidence type="ECO:0000313" key="1">
    <source>
        <dbReference type="EMBL" id="GBN24270.1"/>
    </source>
</evidence>
<name>A0A4Y2MCX2_ARAVE</name>
<accession>A0A4Y2MCX2</accession>
<reference evidence="1 2" key="1">
    <citation type="journal article" date="2019" name="Sci. Rep.">
        <title>Orb-weaving spider Araneus ventricosus genome elucidates the spidroin gene catalogue.</title>
        <authorList>
            <person name="Kono N."/>
            <person name="Nakamura H."/>
            <person name="Ohtoshi R."/>
            <person name="Moran D.A.P."/>
            <person name="Shinohara A."/>
            <person name="Yoshida Y."/>
            <person name="Fujiwara M."/>
            <person name="Mori M."/>
            <person name="Tomita M."/>
            <person name="Arakawa K."/>
        </authorList>
    </citation>
    <scope>NUCLEOTIDE SEQUENCE [LARGE SCALE GENOMIC DNA]</scope>
</reference>
<dbReference type="EMBL" id="BGPR01007096">
    <property type="protein sequence ID" value="GBN24270.1"/>
    <property type="molecule type" value="Genomic_DNA"/>
</dbReference>